<dbReference type="EMBL" id="CAMXCT020006522">
    <property type="protein sequence ID" value="CAL1168623.1"/>
    <property type="molecule type" value="Genomic_DNA"/>
</dbReference>
<comment type="caution">
    <text evidence="1">The sequence shown here is derived from an EMBL/GenBank/DDBJ whole genome shotgun (WGS) entry which is preliminary data.</text>
</comment>
<accession>A0A9P1DSB8</accession>
<dbReference type="AlphaFoldDB" id="A0A9P1DSB8"/>
<reference evidence="2 3" key="2">
    <citation type="submission" date="2024-05" db="EMBL/GenBank/DDBJ databases">
        <authorList>
            <person name="Chen Y."/>
            <person name="Shah S."/>
            <person name="Dougan E. K."/>
            <person name="Thang M."/>
            <person name="Chan C."/>
        </authorList>
    </citation>
    <scope>NUCLEOTIDE SEQUENCE [LARGE SCALE GENOMIC DNA]</scope>
</reference>
<name>A0A9P1DSB8_9DINO</name>
<keyword evidence="3" id="KW-1185">Reference proteome</keyword>
<gene>
    <name evidence="1" type="ORF">C1SCF055_LOCUS40085</name>
</gene>
<protein>
    <submittedName>
        <fullName evidence="1">Uncharacterized protein</fullName>
    </submittedName>
</protein>
<evidence type="ECO:0000313" key="1">
    <source>
        <dbReference type="EMBL" id="CAI4015248.1"/>
    </source>
</evidence>
<organism evidence="1">
    <name type="scientific">Cladocopium goreaui</name>
    <dbReference type="NCBI Taxonomy" id="2562237"/>
    <lineage>
        <taxon>Eukaryota</taxon>
        <taxon>Sar</taxon>
        <taxon>Alveolata</taxon>
        <taxon>Dinophyceae</taxon>
        <taxon>Suessiales</taxon>
        <taxon>Symbiodiniaceae</taxon>
        <taxon>Cladocopium</taxon>
    </lineage>
</organism>
<sequence>MYTLSHSVSDVGWGFTDGTYGYMAPGTFGHLGRFNLDLFTMDPSTYVDLTQIDSDSSFGSSGKVVRFDLATFSTFEVLDVTDSGMYIDRRKFIDGFTDFEHGFLVPMGTDSRTFVRFSLKDFTIAGVSAVDLSSVSSSGTFKAGVWAALGKFWKDEVTVS</sequence>
<proteinExistence type="predicted"/>
<reference evidence="1" key="1">
    <citation type="submission" date="2022-10" db="EMBL/GenBank/DDBJ databases">
        <authorList>
            <person name="Chen Y."/>
            <person name="Dougan E. K."/>
            <person name="Chan C."/>
            <person name="Rhodes N."/>
            <person name="Thang M."/>
        </authorList>
    </citation>
    <scope>NUCLEOTIDE SEQUENCE</scope>
</reference>
<dbReference type="Proteomes" id="UP001152797">
    <property type="component" value="Unassembled WGS sequence"/>
</dbReference>
<dbReference type="OrthoDB" id="433682at2759"/>
<evidence type="ECO:0000313" key="3">
    <source>
        <dbReference type="Proteomes" id="UP001152797"/>
    </source>
</evidence>
<dbReference type="EMBL" id="CAMXCT010006522">
    <property type="protein sequence ID" value="CAI4015248.1"/>
    <property type="molecule type" value="Genomic_DNA"/>
</dbReference>
<evidence type="ECO:0000313" key="2">
    <source>
        <dbReference type="EMBL" id="CAL4802560.1"/>
    </source>
</evidence>
<dbReference type="EMBL" id="CAMXCT030006522">
    <property type="protein sequence ID" value="CAL4802560.1"/>
    <property type="molecule type" value="Genomic_DNA"/>
</dbReference>